<keyword evidence="3" id="KW-1185">Reference proteome</keyword>
<dbReference type="PANTHER" id="PTHR13132">
    <property type="entry name" value="ALPHA- 1,6 -FUCOSYLTRANSFERASE"/>
    <property type="match status" value="1"/>
</dbReference>
<dbReference type="Pfam" id="PF19745">
    <property type="entry name" value="FUT8_N_cat"/>
    <property type="match status" value="1"/>
</dbReference>
<name>A0A1J4KUW7_9EUKA</name>
<gene>
    <name evidence="2" type="ORF">TRFO_14713</name>
</gene>
<evidence type="ECO:0000313" key="2">
    <source>
        <dbReference type="EMBL" id="OHT14914.1"/>
    </source>
</evidence>
<proteinExistence type="predicted"/>
<feature type="domain" description="Alpha-(1,6)-fucosyltransferase N- and catalytic" evidence="1">
    <location>
        <begin position="170"/>
        <end position="399"/>
    </location>
</feature>
<dbReference type="InterPro" id="IPR045573">
    <property type="entry name" value="Fut8_N_cat"/>
</dbReference>
<reference evidence="2" key="1">
    <citation type="submission" date="2016-10" db="EMBL/GenBank/DDBJ databases">
        <authorList>
            <person name="Benchimol M."/>
            <person name="Almeida L.G."/>
            <person name="Vasconcelos A.T."/>
            <person name="Perreira-Neves A."/>
            <person name="Rosa I.A."/>
            <person name="Tasca T."/>
            <person name="Bogo M.R."/>
            <person name="de Souza W."/>
        </authorList>
    </citation>
    <scope>NUCLEOTIDE SEQUENCE [LARGE SCALE GENOMIC DNA]</scope>
    <source>
        <strain evidence="2">K</strain>
    </source>
</reference>
<organism evidence="2 3">
    <name type="scientific">Tritrichomonas foetus</name>
    <dbReference type="NCBI Taxonomy" id="1144522"/>
    <lineage>
        <taxon>Eukaryota</taxon>
        <taxon>Metamonada</taxon>
        <taxon>Parabasalia</taxon>
        <taxon>Tritrichomonadida</taxon>
        <taxon>Tritrichomonadidae</taxon>
        <taxon>Tritrichomonas</taxon>
    </lineage>
</organism>
<dbReference type="GO" id="GO:0006487">
    <property type="term" value="P:protein N-linked glycosylation"/>
    <property type="evidence" value="ECO:0007669"/>
    <property type="project" value="TreeGrafter"/>
</dbReference>
<dbReference type="Proteomes" id="UP000179807">
    <property type="component" value="Unassembled WGS sequence"/>
</dbReference>
<accession>A0A1J4KUW7</accession>
<dbReference type="AlphaFoldDB" id="A0A1J4KUW7"/>
<protein>
    <recommendedName>
        <fullName evidence="1">Alpha-(1,6)-fucosyltransferase N- and catalytic domain-containing protein</fullName>
    </recommendedName>
</protein>
<dbReference type="VEuPathDB" id="TrichDB:TRFO_14713"/>
<dbReference type="PANTHER" id="PTHR13132:SF29">
    <property type="entry name" value="ALPHA-(1,6)-FUCOSYLTRANSFERASE"/>
    <property type="match status" value="1"/>
</dbReference>
<comment type="caution">
    <text evidence="2">The sequence shown here is derived from an EMBL/GenBank/DDBJ whole genome shotgun (WGS) entry which is preliminary data.</text>
</comment>
<dbReference type="Gene3D" id="3.40.50.11350">
    <property type="match status" value="1"/>
</dbReference>
<dbReference type="GeneID" id="94832686"/>
<dbReference type="EMBL" id="MLAK01000303">
    <property type="protein sequence ID" value="OHT14914.1"/>
    <property type="molecule type" value="Genomic_DNA"/>
</dbReference>
<dbReference type="GO" id="GO:0046921">
    <property type="term" value="F:alpha-(1-&gt;6)-fucosyltransferase activity"/>
    <property type="evidence" value="ECO:0007669"/>
    <property type="project" value="TreeGrafter"/>
</dbReference>
<evidence type="ECO:0000259" key="1">
    <source>
        <dbReference type="Pfam" id="PF19745"/>
    </source>
</evidence>
<dbReference type="OrthoDB" id="2014825at2759"/>
<dbReference type="RefSeq" id="XP_068368050.1">
    <property type="nucleotide sequence ID" value="XM_068497982.1"/>
</dbReference>
<evidence type="ECO:0000313" key="3">
    <source>
        <dbReference type="Proteomes" id="UP000179807"/>
    </source>
</evidence>
<sequence length="494" mass="58234">MENLLLFGFMTLYMYWHRKSFNLGMYGNKDSLNLHFLLSKRCDITRLFKQHQLWYHIWDELGNATDAELHYFLNLIYPTVNDQKSKLFDCSDDNYKGFHSQKSEKEAIYPDESYYRWASSHLTQNMNKQSNHQSLNQNGTPNSHNQGLFNDFFNIGSLNNHSNVLPKTIEFQKKLFKHQNPMTCEGKRFIELPINDWGLGSVLIHLSRKFIMAMNHGYIPIMPRKKWVWASGTHFCGKDNSFTCFFEEISNCTNYYYANYSSKNTMAYLDKLPPPFHFPVWIEEFLSDTPIFNSLETNLYYSEAQVLAYLMRPKQKLIQWMDDYIKKDPLPSKKIDVSMHIRHGDKGIEMKLIPTMEYMNAAKIIQRLEKKKNLTIFISTEDQNAIYQLRNSTNDVHVLAFNHERTNGGYHAFKKDATNVALISFLNLRECLRSKYFVGTVRSCWSFVTNALRISVGFHFNEIYFEVGQETCLSVCHCKKIGRPRNRPYTWGIW</sequence>